<dbReference type="InterPro" id="IPR011722">
    <property type="entry name" value="Hemimethylated_DNA-bd_dom"/>
</dbReference>
<keyword evidence="1" id="KW-0472">Membrane</keyword>
<keyword evidence="1" id="KW-0812">Transmembrane</keyword>
<evidence type="ECO:0000313" key="4">
    <source>
        <dbReference type="Proteomes" id="UP001164746"/>
    </source>
</evidence>
<dbReference type="SMART" id="SM00992">
    <property type="entry name" value="YccV-like"/>
    <property type="match status" value="1"/>
</dbReference>
<dbReference type="Proteomes" id="UP001164746">
    <property type="component" value="Chromosome 6"/>
</dbReference>
<dbReference type="EMBL" id="CP111017">
    <property type="protein sequence ID" value="WAR09113.1"/>
    <property type="molecule type" value="Genomic_DNA"/>
</dbReference>
<gene>
    <name evidence="3" type="ORF">MAR_019071</name>
</gene>
<name>A0ABY7EKF3_MYAAR</name>
<dbReference type="InterPro" id="IPR053189">
    <property type="entry name" value="Clp_protease_adapter_ClpF"/>
</dbReference>
<dbReference type="Pfam" id="PF08755">
    <property type="entry name" value="YccV-like"/>
    <property type="match status" value="1"/>
</dbReference>
<protein>
    <submittedName>
        <fullName evidence="3">FBX21-like protein</fullName>
    </submittedName>
</protein>
<evidence type="ECO:0000256" key="1">
    <source>
        <dbReference type="SAM" id="Phobius"/>
    </source>
</evidence>
<dbReference type="Gene3D" id="2.30.30.390">
    <property type="entry name" value="Hemimethylated DNA-binding domain"/>
    <property type="match status" value="1"/>
</dbReference>
<keyword evidence="1" id="KW-1133">Transmembrane helix</keyword>
<sequence length="229" mass="26742">MPIDRRGGIQLGVLLLAVPVQFIISQWMLSTESQRSYAIKSLIDEASDFKEDYLSWKSWKTWCSRFIHNMSPYSDTPFFEGQEDPNGESPAYEVLNHMEPEGYFAASAEPRTLRPPAVKYRIGQVVKHKRWGYRGVIIGWDEYAKAPENWIKMNHPQGMEGWRTQPNYAILVDTRDRLAPQITYVPQENLEIIINMQILHPSIEDYFEKFDGAQYLPRPWLKAVYPQDN</sequence>
<reference evidence="3" key="1">
    <citation type="submission" date="2022-11" db="EMBL/GenBank/DDBJ databases">
        <title>Centuries of genome instability and evolution in soft-shell clam transmissible cancer (bioRxiv).</title>
        <authorList>
            <person name="Hart S.F.M."/>
            <person name="Yonemitsu M.A."/>
            <person name="Giersch R.M."/>
            <person name="Beal B.F."/>
            <person name="Arriagada G."/>
            <person name="Davis B.W."/>
            <person name="Ostrander E.A."/>
            <person name="Goff S.P."/>
            <person name="Metzger M.J."/>
        </authorList>
    </citation>
    <scope>NUCLEOTIDE SEQUENCE</scope>
    <source>
        <strain evidence="3">MELC-2E11</strain>
        <tissue evidence="3">Siphon/mantle</tissue>
    </source>
</reference>
<organism evidence="3 4">
    <name type="scientific">Mya arenaria</name>
    <name type="common">Soft-shell clam</name>
    <dbReference type="NCBI Taxonomy" id="6604"/>
    <lineage>
        <taxon>Eukaryota</taxon>
        <taxon>Metazoa</taxon>
        <taxon>Spiralia</taxon>
        <taxon>Lophotrochozoa</taxon>
        <taxon>Mollusca</taxon>
        <taxon>Bivalvia</taxon>
        <taxon>Autobranchia</taxon>
        <taxon>Heteroconchia</taxon>
        <taxon>Euheterodonta</taxon>
        <taxon>Imparidentia</taxon>
        <taxon>Neoheterodontei</taxon>
        <taxon>Myida</taxon>
        <taxon>Myoidea</taxon>
        <taxon>Myidae</taxon>
        <taxon>Mya</taxon>
    </lineage>
</organism>
<keyword evidence="4" id="KW-1185">Reference proteome</keyword>
<dbReference type="NCBIfam" id="TIGR02097">
    <property type="entry name" value="yccV"/>
    <property type="match status" value="1"/>
</dbReference>
<evidence type="ECO:0000259" key="2">
    <source>
        <dbReference type="SMART" id="SM00992"/>
    </source>
</evidence>
<feature type="domain" description="Hemimethylated DNA-binding" evidence="2">
    <location>
        <begin position="117"/>
        <end position="218"/>
    </location>
</feature>
<feature type="transmembrane region" description="Helical" evidence="1">
    <location>
        <begin position="12"/>
        <end position="29"/>
    </location>
</feature>
<dbReference type="InterPro" id="IPR036623">
    <property type="entry name" value="Hemimethylated_DNA-bd_sf"/>
</dbReference>
<dbReference type="PANTHER" id="PTHR48439">
    <property type="entry name" value="HEMIMETHYLATED DNA-BINDING DOMAIN-CONTAINING PROTEIN"/>
    <property type="match status" value="1"/>
</dbReference>
<dbReference type="PANTHER" id="PTHR48439:SF1">
    <property type="entry name" value="HEMIMETHYLATED DNA-BINDING DOMAIN-CONTAINING PROTEIN"/>
    <property type="match status" value="1"/>
</dbReference>
<evidence type="ECO:0000313" key="3">
    <source>
        <dbReference type="EMBL" id="WAR09113.1"/>
    </source>
</evidence>
<dbReference type="SUPFAM" id="SSF141255">
    <property type="entry name" value="YccV-like"/>
    <property type="match status" value="1"/>
</dbReference>
<accession>A0ABY7EKF3</accession>
<proteinExistence type="predicted"/>